<protein>
    <recommendedName>
        <fullName evidence="11">Biopolymer transport protein ExbD</fullName>
    </recommendedName>
</protein>
<evidence type="ECO:0000256" key="6">
    <source>
        <dbReference type="ARBA" id="ARBA00023136"/>
    </source>
</evidence>
<dbReference type="GO" id="GO:0022857">
    <property type="term" value="F:transmembrane transporter activity"/>
    <property type="evidence" value="ECO:0007669"/>
    <property type="project" value="InterPro"/>
</dbReference>
<evidence type="ECO:0000256" key="2">
    <source>
        <dbReference type="ARBA" id="ARBA00005811"/>
    </source>
</evidence>
<keyword evidence="7" id="KW-0813">Transport</keyword>
<evidence type="ECO:0000256" key="7">
    <source>
        <dbReference type="RuleBase" id="RU003879"/>
    </source>
</evidence>
<evidence type="ECO:0000256" key="3">
    <source>
        <dbReference type="ARBA" id="ARBA00022475"/>
    </source>
</evidence>
<keyword evidence="6 8" id="KW-0472">Membrane</keyword>
<sequence length="127" mass="13924">MIRRPSIRKEREPTIALINIVFLMLIFFMVVGTLSSPINPDVTLVKTQDLEGAELGNALVIMEDGRLMHLGQPTDVIGFLAATQSATGTARIMPDQNTPALRMITIARQLRTAGAKRVVILSEKAQQ</sequence>
<organism evidence="9 10">
    <name type="scientific">Ascidiaceihabitans donghaensis</name>
    <dbReference type="NCBI Taxonomy" id="1510460"/>
    <lineage>
        <taxon>Bacteria</taxon>
        <taxon>Pseudomonadati</taxon>
        <taxon>Pseudomonadota</taxon>
        <taxon>Alphaproteobacteria</taxon>
        <taxon>Rhodobacterales</taxon>
        <taxon>Paracoccaceae</taxon>
        <taxon>Ascidiaceihabitans</taxon>
    </lineage>
</organism>
<dbReference type="GO" id="GO:0015031">
    <property type="term" value="P:protein transport"/>
    <property type="evidence" value="ECO:0007669"/>
    <property type="project" value="UniProtKB-KW"/>
</dbReference>
<dbReference type="RefSeq" id="WP_108828206.1">
    <property type="nucleotide sequence ID" value="NZ_OMOR01000001.1"/>
</dbReference>
<keyword evidence="4 7" id="KW-0812">Transmembrane</keyword>
<proteinExistence type="inferred from homology"/>
<dbReference type="Proteomes" id="UP000244880">
    <property type="component" value="Unassembled WGS sequence"/>
</dbReference>
<evidence type="ECO:0000256" key="4">
    <source>
        <dbReference type="ARBA" id="ARBA00022692"/>
    </source>
</evidence>
<dbReference type="GO" id="GO:0005886">
    <property type="term" value="C:plasma membrane"/>
    <property type="evidence" value="ECO:0007669"/>
    <property type="project" value="UniProtKB-SubCell"/>
</dbReference>
<accession>A0A2R8BDI4</accession>
<comment type="subcellular location">
    <subcellularLocation>
        <location evidence="1">Cell membrane</location>
        <topology evidence="1">Single-pass membrane protein</topology>
    </subcellularLocation>
    <subcellularLocation>
        <location evidence="7">Cell membrane</location>
        <topology evidence="7">Single-pass type II membrane protein</topology>
    </subcellularLocation>
</comment>
<evidence type="ECO:0008006" key="11">
    <source>
        <dbReference type="Google" id="ProtNLM"/>
    </source>
</evidence>
<keyword evidence="10" id="KW-1185">Reference proteome</keyword>
<dbReference type="AlphaFoldDB" id="A0A2R8BDI4"/>
<evidence type="ECO:0000256" key="8">
    <source>
        <dbReference type="SAM" id="Phobius"/>
    </source>
</evidence>
<dbReference type="OrthoDB" id="8479787at2"/>
<evidence type="ECO:0000256" key="5">
    <source>
        <dbReference type="ARBA" id="ARBA00022989"/>
    </source>
</evidence>
<keyword evidence="3" id="KW-1003">Cell membrane</keyword>
<feature type="transmembrane region" description="Helical" evidence="8">
    <location>
        <begin position="12"/>
        <end position="34"/>
    </location>
</feature>
<evidence type="ECO:0000256" key="1">
    <source>
        <dbReference type="ARBA" id="ARBA00004162"/>
    </source>
</evidence>
<dbReference type="EMBL" id="OMOR01000001">
    <property type="protein sequence ID" value="SPH21081.1"/>
    <property type="molecule type" value="Genomic_DNA"/>
</dbReference>
<reference evidence="9 10" key="1">
    <citation type="submission" date="2018-03" db="EMBL/GenBank/DDBJ databases">
        <authorList>
            <person name="Keele B.F."/>
        </authorList>
    </citation>
    <scope>NUCLEOTIDE SEQUENCE [LARGE SCALE GENOMIC DNA]</scope>
    <source>
        <strain evidence="9 10">CECT 8599</strain>
    </source>
</reference>
<gene>
    <name evidence="9" type="ORF">ASD8599_01824</name>
</gene>
<name>A0A2R8BDI4_9RHOB</name>
<dbReference type="Pfam" id="PF02472">
    <property type="entry name" value="ExbD"/>
    <property type="match status" value="1"/>
</dbReference>
<dbReference type="InterPro" id="IPR003400">
    <property type="entry name" value="ExbD"/>
</dbReference>
<keyword evidence="5 8" id="KW-1133">Transmembrane helix</keyword>
<comment type="similarity">
    <text evidence="2 7">Belongs to the ExbD/TolR family.</text>
</comment>
<evidence type="ECO:0000313" key="9">
    <source>
        <dbReference type="EMBL" id="SPH21081.1"/>
    </source>
</evidence>
<keyword evidence="7" id="KW-0653">Protein transport</keyword>
<evidence type="ECO:0000313" key="10">
    <source>
        <dbReference type="Proteomes" id="UP000244880"/>
    </source>
</evidence>